<protein>
    <recommendedName>
        <fullName evidence="4">Type VII secretion protein EccE</fullName>
    </recommendedName>
</protein>
<keyword evidence="1" id="KW-1133">Transmembrane helix</keyword>
<sequence>MPVDFDKLPPEEPVPDDPPSRLVWTIVFFVIVFAGVFLVLFLWPKEEPTRTPWFWVCVIVYPLGVASFVVLRRYSVYEGRRLDAIVWNEARKEYVDDVFEQASQPLAVLAASYRFASDAKEDAFAKLLDGSVMLEPRVAPKPDARPVNARWFEKPDADEDGVRFDTDDKRRRHVMAWAFGAVIDEVADAVRSMPPDLKLTAQLVVPGTARTEEISASWHAQWQKVDGRMLEAEVLPDIADLMYVDTWLDRVELNSDQEARLLVIVQLNAVLQAMPPDGSAESVVAILFVPEAVRRKFNLASVALVHRPNGTSDCSVDVALARAVQWGKVQTSEIKGVWRGGVDGATANATTAALARTSIGTKPADLDYMVGHAGEAAPWLSMACAANAAARDGSTQLVVATSKTKPCFAVVRNLGTR</sequence>
<dbReference type="RefSeq" id="WP_395128224.1">
    <property type="nucleotide sequence ID" value="NZ_JBIMPM010000001.1"/>
</dbReference>
<evidence type="ECO:0008006" key="4">
    <source>
        <dbReference type="Google" id="ProtNLM"/>
    </source>
</evidence>
<dbReference type="Proteomes" id="UP001609186">
    <property type="component" value="Unassembled WGS sequence"/>
</dbReference>
<keyword evidence="1" id="KW-0472">Membrane</keyword>
<organism evidence="2 3">
    <name type="scientific">Burkholderia semiarida</name>
    <dbReference type="NCBI Taxonomy" id="2843303"/>
    <lineage>
        <taxon>Bacteria</taxon>
        <taxon>Pseudomonadati</taxon>
        <taxon>Pseudomonadota</taxon>
        <taxon>Betaproteobacteria</taxon>
        <taxon>Burkholderiales</taxon>
        <taxon>Burkholderiaceae</taxon>
        <taxon>Burkholderia</taxon>
        <taxon>Burkholderia cepacia complex</taxon>
    </lineage>
</organism>
<evidence type="ECO:0000313" key="3">
    <source>
        <dbReference type="Proteomes" id="UP001609186"/>
    </source>
</evidence>
<evidence type="ECO:0000256" key="1">
    <source>
        <dbReference type="SAM" id="Phobius"/>
    </source>
</evidence>
<evidence type="ECO:0000313" key="2">
    <source>
        <dbReference type="EMBL" id="MFH5249625.1"/>
    </source>
</evidence>
<proteinExistence type="predicted"/>
<comment type="caution">
    <text evidence="2">The sequence shown here is derived from an EMBL/GenBank/DDBJ whole genome shotgun (WGS) entry which is preliminary data.</text>
</comment>
<name>A0ABW7KUR4_9BURK</name>
<keyword evidence="3" id="KW-1185">Reference proteome</keyword>
<dbReference type="EMBL" id="JBIMPM010000001">
    <property type="protein sequence ID" value="MFH5249625.1"/>
    <property type="molecule type" value="Genomic_DNA"/>
</dbReference>
<gene>
    <name evidence="2" type="ORF">ACGTRS_00095</name>
</gene>
<reference evidence="2 3" key="1">
    <citation type="submission" date="2024-10" db="EMBL/GenBank/DDBJ databases">
        <title>Burkholderia semiarida in Mexico.</title>
        <authorList>
            <person name="Estrada P."/>
        </authorList>
    </citation>
    <scope>NUCLEOTIDE SEQUENCE [LARGE SCALE GENOMIC DNA]</scope>
    <source>
        <strain evidence="2 3">CLM7-1</strain>
    </source>
</reference>
<accession>A0ABW7KUR4</accession>
<keyword evidence="1" id="KW-0812">Transmembrane</keyword>
<feature type="transmembrane region" description="Helical" evidence="1">
    <location>
        <begin position="53"/>
        <end position="71"/>
    </location>
</feature>
<feature type="transmembrane region" description="Helical" evidence="1">
    <location>
        <begin position="22"/>
        <end position="41"/>
    </location>
</feature>